<sequence>MKFSRRPVSAAVAATVAAALVFNPATAIQANAVTFNINGAPVADGGQALRAVAGAVGAVVDTGATFSYAGYSVVYDPRSLGKGLSDAFAPSGDNAVRYQTGRTADGRTVVTPTVGTFTSGFGPRWGRMHNGIDIANNIGTPIYAVMDGTVINAGPAQGFGNWVVIRHAGGEVSVYGHMRDYNVSVGQQVRAGEQIAKIGNEGQSTGPHLHFEIKPDGVNPTDPVVWFKQQGIRI</sequence>
<organism evidence="2 3">
    <name type="scientific">Corynebacterium riegelii</name>
    <dbReference type="NCBI Taxonomy" id="156976"/>
    <lineage>
        <taxon>Bacteria</taxon>
        <taxon>Bacillati</taxon>
        <taxon>Actinomycetota</taxon>
        <taxon>Actinomycetes</taxon>
        <taxon>Mycobacteriales</taxon>
        <taxon>Corynebacteriaceae</taxon>
        <taxon>Corynebacterium</taxon>
    </lineage>
</organism>
<evidence type="ECO:0000259" key="1">
    <source>
        <dbReference type="Pfam" id="PF01551"/>
    </source>
</evidence>
<dbReference type="AlphaFoldDB" id="A0A0K1RBM5"/>
<keyword evidence="3" id="KW-1185">Reference proteome</keyword>
<evidence type="ECO:0000313" key="2">
    <source>
        <dbReference type="EMBL" id="AKV58804.1"/>
    </source>
</evidence>
<dbReference type="PATRIC" id="fig|156976.3.peg.1201"/>
<dbReference type="Gene3D" id="2.70.70.10">
    <property type="entry name" value="Glucose Permease (Domain IIA)"/>
    <property type="match status" value="1"/>
</dbReference>
<dbReference type="InterPro" id="IPR011055">
    <property type="entry name" value="Dup_hybrid_motif"/>
</dbReference>
<feature type="domain" description="M23ase beta-sheet core" evidence="1">
    <location>
        <begin position="127"/>
        <end position="220"/>
    </location>
</feature>
<dbReference type="PANTHER" id="PTHR21666:SF270">
    <property type="entry name" value="MUREIN HYDROLASE ACTIVATOR ENVC"/>
    <property type="match status" value="1"/>
</dbReference>
<dbReference type="Pfam" id="PF01551">
    <property type="entry name" value="Peptidase_M23"/>
    <property type="match status" value="1"/>
</dbReference>
<name>A0A0K1RBM5_9CORY</name>
<dbReference type="SUPFAM" id="SSF51261">
    <property type="entry name" value="Duplicated hybrid motif"/>
    <property type="match status" value="1"/>
</dbReference>
<dbReference type="Proteomes" id="UP000060016">
    <property type="component" value="Chromosome"/>
</dbReference>
<dbReference type="PANTHER" id="PTHR21666">
    <property type="entry name" value="PEPTIDASE-RELATED"/>
    <property type="match status" value="1"/>
</dbReference>
<evidence type="ECO:0000313" key="3">
    <source>
        <dbReference type="Proteomes" id="UP000060016"/>
    </source>
</evidence>
<dbReference type="STRING" id="156976.AK829_06050"/>
<dbReference type="RefSeq" id="WP_052205049.1">
    <property type="nucleotide sequence ID" value="NZ_BAAAGW010000018.1"/>
</dbReference>
<reference evidence="2 3" key="1">
    <citation type="submission" date="2015-08" db="EMBL/GenBank/DDBJ databases">
        <authorList>
            <person name="Babu N.S."/>
            <person name="Beckwith C.J."/>
            <person name="Beseler K.G."/>
            <person name="Brison A."/>
            <person name="Carone J.V."/>
            <person name="Caskin T.P."/>
            <person name="Diamond M."/>
            <person name="Durham M.E."/>
            <person name="Foxe J.M."/>
            <person name="Go M."/>
            <person name="Henderson B.A."/>
            <person name="Jones I.B."/>
            <person name="McGettigan J.A."/>
            <person name="Micheletti S.J."/>
            <person name="Nasrallah M.E."/>
            <person name="Ortiz D."/>
            <person name="Piller C.R."/>
            <person name="Privatt S.R."/>
            <person name="Schneider S.L."/>
            <person name="Sharp S."/>
            <person name="Smith T.C."/>
            <person name="Stanton J.D."/>
            <person name="Ullery H.E."/>
            <person name="Wilson R.J."/>
            <person name="Serrano M.G."/>
            <person name="Buck G."/>
            <person name="Lee V."/>
            <person name="Wang Y."/>
            <person name="Carvalho R."/>
            <person name="Voegtly L."/>
            <person name="Shi R."/>
            <person name="Duckworth R."/>
            <person name="Johnson A."/>
            <person name="Loviza R."/>
            <person name="Walstead R."/>
            <person name="Shah Z."/>
            <person name="Kiflezghi M."/>
            <person name="Wade K."/>
            <person name="Ball S.L."/>
            <person name="Bradley K.W."/>
            <person name="Asai D.J."/>
            <person name="Bowman C.A."/>
            <person name="Russell D.A."/>
            <person name="Pope W.H."/>
            <person name="Jacobs-Sera D."/>
            <person name="Hendrix R.W."/>
            <person name="Hatfull G.F."/>
        </authorList>
    </citation>
    <scope>NUCLEOTIDE SEQUENCE [LARGE SCALE GENOMIC DNA]</scope>
    <source>
        <strain evidence="2 3">PUDD_83A45</strain>
    </source>
</reference>
<proteinExistence type="predicted"/>
<gene>
    <name evidence="2" type="ORF">AK829_06050</name>
</gene>
<dbReference type="InterPro" id="IPR016047">
    <property type="entry name" value="M23ase_b-sheet_dom"/>
</dbReference>
<protein>
    <submittedName>
        <fullName evidence="2">Peptidase M23</fullName>
    </submittedName>
</protein>
<accession>A0A0K1RBM5</accession>
<dbReference type="EMBL" id="CP012342">
    <property type="protein sequence ID" value="AKV58804.1"/>
    <property type="molecule type" value="Genomic_DNA"/>
</dbReference>
<dbReference type="InterPro" id="IPR050570">
    <property type="entry name" value="Cell_wall_metabolism_enzyme"/>
</dbReference>
<dbReference type="CDD" id="cd12797">
    <property type="entry name" value="M23_peptidase"/>
    <property type="match status" value="1"/>
</dbReference>
<dbReference type="KEGG" id="crie:AK829_06050"/>
<dbReference type="GO" id="GO:0004222">
    <property type="term" value="F:metalloendopeptidase activity"/>
    <property type="evidence" value="ECO:0007669"/>
    <property type="project" value="TreeGrafter"/>
</dbReference>